<dbReference type="GO" id="GO:0003676">
    <property type="term" value="F:nucleic acid binding"/>
    <property type="evidence" value="ECO:0007669"/>
    <property type="project" value="InterPro"/>
</dbReference>
<dbReference type="InterPro" id="IPR012337">
    <property type="entry name" value="RNaseH-like_sf"/>
</dbReference>
<dbReference type="PANTHER" id="PTHR37984:SF15">
    <property type="entry name" value="INTEGRASE CATALYTIC DOMAIN-CONTAINING PROTEIN"/>
    <property type="match status" value="1"/>
</dbReference>
<dbReference type="Pfam" id="PF00665">
    <property type="entry name" value="rve"/>
    <property type="match status" value="1"/>
</dbReference>
<comment type="caution">
    <text evidence="2">The sequence shown here is derived from an EMBL/GenBank/DDBJ whole genome shotgun (WGS) entry which is preliminary data.</text>
</comment>
<dbReference type="InterPro" id="IPR001584">
    <property type="entry name" value="Integrase_cat-core"/>
</dbReference>
<dbReference type="PANTHER" id="PTHR37984">
    <property type="entry name" value="PROTEIN CBG26694"/>
    <property type="match status" value="1"/>
</dbReference>
<accession>A0AA88YW96</accession>
<dbReference type="GO" id="GO:0015074">
    <property type="term" value="P:DNA integration"/>
    <property type="evidence" value="ECO:0007669"/>
    <property type="project" value="InterPro"/>
</dbReference>
<proteinExistence type="predicted"/>
<gene>
    <name evidence="2" type="ORF">FSP39_022415</name>
</gene>
<sequence length="201" mass="22994">MGMPLDRLHIDALGPFPESASGNRYILVIVDQFTKWTEAYAVPNISSYVTAKCLVEEFIARFGAPLEIHTDQGSNFQSGLFKEICSLLEVTQTRTTPYHPASNGQVERFNRTLLQMIRCYVDSGQKHWDEKLPLLLAAYRSTPHSITGYTPNKLMLGREVHLPQDLLFRDQSLRKDPIEPSTYVERLQEGLQEAHRDARQF</sequence>
<name>A0AA88YW96_PINIB</name>
<dbReference type="PROSITE" id="PS50994">
    <property type="entry name" value="INTEGRASE"/>
    <property type="match status" value="1"/>
</dbReference>
<dbReference type="InterPro" id="IPR050951">
    <property type="entry name" value="Retrovirus_Pol_polyprotein"/>
</dbReference>
<organism evidence="2 3">
    <name type="scientific">Pinctada imbricata</name>
    <name type="common">Atlantic pearl-oyster</name>
    <name type="synonym">Pinctada martensii</name>
    <dbReference type="NCBI Taxonomy" id="66713"/>
    <lineage>
        <taxon>Eukaryota</taxon>
        <taxon>Metazoa</taxon>
        <taxon>Spiralia</taxon>
        <taxon>Lophotrochozoa</taxon>
        <taxon>Mollusca</taxon>
        <taxon>Bivalvia</taxon>
        <taxon>Autobranchia</taxon>
        <taxon>Pteriomorphia</taxon>
        <taxon>Pterioida</taxon>
        <taxon>Pterioidea</taxon>
        <taxon>Pteriidae</taxon>
        <taxon>Pinctada</taxon>
    </lineage>
</organism>
<reference evidence="2" key="1">
    <citation type="submission" date="2019-08" db="EMBL/GenBank/DDBJ databases">
        <title>The improved chromosome-level genome for the pearl oyster Pinctada fucata martensii using PacBio sequencing and Hi-C.</title>
        <authorList>
            <person name="Zheng Z."/>
        </authorList>
    </citation>
    <scope>NUCLEOTIDE SEQUENCE</scope>
    <source>
        <strain evidence="2">ZZ-2019</strain>
        <tissue evidence="2">Adductor muscle</tissue>
    </source>
</reference>
<dbReference type="Proteomes" id="UP001186944">
    <property type="component" value="Unassembled WGS sequence"/>
</dbReference>
<evidence type="ECO:0000313" key="2">
    <source>
        <dbReference type="EMBL" id="KAK3107797.1"/>
    </source>
</evidence>
<dbReference type="InterPro" id="IPR036397">
    <property type="entry name" value="RNaseH_sf"/>
</dbReference>
<protein>
    <recommendedName>
        <fullName evidence="1">Integrase catalytic domain-containing protein</fullName>
    </recommendedName>
</protein>
<feature type="domain" description="Integrase catalytic" evidence="1">
    <location>
        <begin position="1"/>
        <end position="159"/>
    </location>
</feature>
<evidence type="ECO:0000259" key="1">
    <source>
        <dbReference type="PROSITE" id="PS50994"/>
    </source>
</evidence>
<dbReference type="EMBL" id="VSWD01000002">
    <property type="protein sequence ID" value="KAK3107797.1"/>
    <property type="molecule type" value="Genomic_DNA"/>
</dbReference>
<keyword evidence="3" id="KW-1185">Reference proteome</keyword>
<dbReference type="AlphaFoldDB" id="A0AA88YW96"/>
<dbReference type="FunFam" id="3.30.420.10:FF:000032">
    <property type="entry name" value="Retrovirus-related Pol polyprotein from transposon 297-like Protein"/>
    <property type="match status" value="1"/>
</dbReference>
<evidence type="ECO:0000313" key="3">
    <source>
        <dbReference type="Proteomes" id="UP001186944"/>
    </source>
</evidence>
<dbReference type="SUPFAM" id="SSF53098">
    <property type="entry name" value="Ribonuclease H-like"/>
    <property type="match status" value="1"/>
</dbReference>
<dbReference type="Gene3D" id="3.30.420.10">
    <property type="entry name" value="Ribonuclease H-like superfamily/Ribonuclease H"/>
    <property type="match status" value="1"/>
</dbReference>